<protein>
    <submittedName>
        <fullName evidence="2">Uncharacterized protein</fullName>
    </submittedName>
</protein>
<dbReference type="Proteomes" id="UP001151760">
    <property type="component" value="Unassembled WGS sequence"/>
</dbReference>
<accession>A0ABQ5HCW0</accession>
<reference evidence="2" key="2">
    <citation type="submission" date="2022-01" db="EMBL/GenBank/DDBJ databases">
        <authorList>
            <person name="Yamashiro T."/>
            <person name="Shiraishi A."/>
            <person name="Satake H."/>
            <person name="Nakayama K."/>
        </authorList>
    </citation>
    <scope>NUCLEOTIDE SEQUENCE</scope>
</reference>
<feature type="region of interest" description="Disordered" evidence="1">
    <location>
        <begin position="1"/>
        <end position="23"/>
    </location>
</feature>
<reference evidence="2" key="1">
    <citation type="journal article" date="2022" name="Int. J. Mol. Sci.">
        <title>Draft Genome of Tanacetum Coccineum: Genomic Comparison of Closely Related Tanacetum-Family Plants.</title>
        <authorList>
            <person name="Yamashiro T."/>
            <person name="Shiraishi A."/>
            <person name="Nakayama K."/>
            <person name="Satake H."/>
        </authorList>
    </citation>
    <scope>NUCLEOTIDE SEQUENCE</scope>
</reference>
<organism evidence="2 3">
    <name type="scientific">Tanacetum coccineum</name>
    <dbReference type="NCBI Taxonomy" id="301880"/>
    <lineage>
        <taxon>Eukaryota</taxon>
        <taxon>Viridiplantae</taxon>
        <taxon>Streptophyta</taxon>
        <taxon>Embryophyta</taxon>
        <taxon>Tracheophyta</taxon>
        <taxon>Spermatophyta</taxon>
        <taxon>Magnoliopsida</taxon>
        <taxon>eudicotyledons</taxon>
        <taxon>Gunneridae</taxon>
        <taxon>Pentapetalae</taxon>
        <taxon>asterids</taxon>
        <taxon>campanulids</taxon>
        <taxon>Asterales</taxon>
        <taxon>Asteraceae</taxon>
        <taxon>Asteroideae</taxon>
        <taxon>Anthemideae</taxon>
        <taxon>Anthemidinae</taxon>
        <taxon>Tanacetum</taxon>
    </lineage>
</organism>
<gene>
    <name evidence="2" type="ORF">Tco_1067365</name>
</gene>
<keyword evidence="3" id="KW-1185">Reference proteome</keyword>
<name>A0ABQ5HCW0_9ASTR</name>
<dbReference type="EMBL" id="BQNB010019470">
    <property type="protein sequence ID" value="GJT85648.1"/>
    <property type="molecule type" value="Genomic_DNA"/>
</dbReference>
<sequence>MTIPRLHQTIPQLHRETSPDPSDDLSKYLLASLAISHFHDDPYMKVMQAYNATSNESPIPPPQAPIALPTKRARFLSPSSTDFSTPPRVFKIGESSHKMHLEHHEEHIETILNYLDELPLERFEHMEDKIEGLGNGRREQIKHDDEIVLARVRTSTLEILIEDIQVQHRSDMKNLLNKIHKLKNHKEGPPLEDY</sequence>
<evidence type="ECO:0000313" key="2">
    <source>
        <dbReference type="EMBL" id="GJT85648.1"/>
    </source>
</evidence>
<evidence type="ECO:0000256" key="1">
    <source>
        <dbReference type="SAM" id="MobiDB-lite"/>
    </source>
</evidence>
<proteinExistence type="predicted"/>
<evidence type="ECO:0000313" key="3">
    <source>
        <dbReference type="Proteomes" id="UP001151760"/>
    </source>
</evidence>
<comment type="caution">
    <text evidence="2">The sequence shown here is derived from an EMBL/GenBank/DDBJ whole genome shotgun (WGS) entry which is preliminary data.</text>
</comment>